<keyword evidence="1" id="KW-1133">Transmembrane helix</keyword>
<name>K1UGZ6_9ZZZZ</name>
<dbReference type="AlphaFoldDB" id="K1UGZ6"/>
<feature type="domain" description="Acyltransferase 3" evidence="2">
    <location>
        <begin position="4"/>
        <end position="63"/>
    </location>
</feature>
<dbReference type="Pfam" id="PF01757">
    <property type="entry name" value="Acyl_transf_3"/>
    <property type="match status" value="1"/>
</dbReference>
<keyword evidence="3" id="KW-0012">Acyltransferase</keyword>
<reference evidence="3" key="1">
    <citation type="journal article" date="2013" name="Environ. Microbiol.">
        <title>Microbiota from the distal guts of lean and obese adolescents exhibit partial functional redundancy besides clear differences in community structure.</title>
        <authorList>
            <person name="Ferrer M."/>
            <person name="Ruiz A."/>
            <person name="Lanza F."/>
            <person name="Haange S.B."/>
            <person name="Oberbach A."/>
            <person name="Till H."/>
            <person name="Bargiela R."/>
            <person name="Campoy C."/>
            <person name="Segura M.T."/>
            <person name="Richter M."/>
            <person name="von Bergen M."/>
            <person name="Seifert J."/>
            <person name="Suarez A."/>
        </authorList>
    </citation>
    <scope>NUCLEOTIDE SEQUENCE</scope>
</reference>
<gene>
    <name evidence="3" type="ORF">LEA_00328</name>
</gene>
<comment type="caution">
    <text evidence="3">The sequence shown here is derived from an EMBL/GenBank/DDBJ whole genome shotgun (WGS) entry which is preliminary data.</text>
</comment>
<dbReference type="EC" id="2.-.-.-" evidence="3"/>
<feature type="non-terminal residue" evidence="3">
    <location>
        <position position="73"/>
    </location>
</feature>
<sequence length="73" mass="8403">MQRNLYFDTLRGIAILMVVAIHTFIACEFDNFQSICAISMREIFNVAVPLFLAISGFFIGLKKFESNYQIITF</sequence>
<keyword evidence="1" id="KW-0472">Membrane</keyword>
<organism evidence="3">
    <name type="scientific">human gut metagenome</name>
    <dbReference type="NCBI Taxonomy" id="408170"/>
    <lineage>
        <taxon>unclassified sequences</taxon>
        <taxon>metagenomes</taxon>
        <taxon>organismal metagenomes</taxon>
    </lineage>
</organism>
<dbReference type="PROSITE" id="PS51257">
    <property type="entry name" value="PROKAR_LIPOPROTEIN"/>
    <property type="match status" value="1"/>
</dbReference>
<protein>
    <submittedName>
        <fullName evidence="3">Membrane protein containing Acyltransferase 3 domain protein</fullName>
        <ecNumber evidence="3">2.-.-.-</ecNumber>
    </submittedName>
</protein>
<evidence type="ECO:0000313" key="3">
    <source>
        <dbReference type="EMBL" id="EKC81453.1"/>
    </source>
</evidence>
<feature type="transmembrane region" description="Helical" evidence="1">
    <location>
        <begin position="12"/>
        <end position="31"/>
    </location>
</feature>
<dbReference type="EMBL" id="AJWY01000233">
    <property type="protein sequence ID" value="EKC81453.1"/>
    <property type="molecule type" value="Genomic_DNA"/>
</dbReference>
<keyword evidence="3" id="KW-0808">Transferase</keyword>
<feature type="transmembrane region" description="Helical" evidence="1">
    <location>
        <begin position="43"/>
        <end position="61"/>
    </location>
</feature>
<evidence type="ECO:0000256" key="1">
    <source>
        <dbReference type="SAM" id="Phobius"/>
    </source>
</evidence>
<dbReference type="InterPro" id="IPR002656">
    <property type="entry name" value="Acyl_transf_3_dom"/>
</dbReference>
<proteinExistence type="predicted"/>
<evidence type="ECO:0000259" key="2">
    <source>
        <dbReference type="Pfam" id="PF01757"/>
    </source>
</evidence>
<dbReference type="GO" id="GO:0016747">
    <property type="term" value="F:acyltransferase activity, transferring groups other than amino-acyl groups"/>
    <property type="evidence" value="ECO:0007669"/>
    <property type="project" value="InterPro"/>
</dbReference>
<accession>K1UGZ6</accession>
<keyword evidence="1" id="KW-0812">Transmembrane</keyword>